<dbReference type="PANTHER" id="PTHR42802">
    <property type="entry name" value="MONOOXYGENASE"/>
    <property type="match status" value="1"/>
</dbReference>
<dbReference type="InterPro" id="IPR025700">
    <property type="entry name" value="Lys/Orn_oxygenase"/>
</dbReference>
<comment type="caution">
    <text evidence="16">The sequence shown here is derived from an EMBL/GenBank/DDBJ whole genome shotgun (WGS) entry which is preliminary data.</text>
</comment>
<evidence type="ECO:0000256" key="13">
    <source>
        <dbReference type="ARBA" id="ARBA00032493"/>
    </source>
</evidence>
<evidence type="ECO:0000256" key="10">
    <source>
        <dbReference type="ARBA" id="ARBA00023033"/>
    </source>
</evidence>
<evidence type="ECO:0000256" key="9">
    <source>
        <dbReference type="ARBA" id="ARBA00023002"/>
    </source>
</evidence>
<dbReference type="AlphaFoldDB" id="L7LBW9"/>
<dbReference type="Gene3D" id="3.50.50.60">
    <property type="entry name" value="FAD/NAD(P)-binding domain"/>
    <property type="match status" value="1"/>
</dbReference>
<evidence type="ECO:0000256" key="8">
    <source>
        <dbReference type="ARBA" id="ARBA00022857"/>
    </source>
</evidence>
<protein>
    <recommendedName>
        <fullName evidence="5">L-lysine N6-monooxygenase MbtG</fullName>
        <ecNumber evidence="4">1.14.13.59</ecNumber>
    </recommendedName>
    <alternativeName>
        <fullName evidence="14">Lysine 6-N-hydroxylase</fullName>
    </alternativeName>
    <alternativeName>
        <fullName evidence="13">Lysine N6-hydroxylase</fullName>
    </alternativeName>
    <alternativeName>
        <fullName evidence="11">Lysine-N-oxygenase</fullName>
    </alternativeName>
    <alternativeName>
        <fullName evidence="12">Mycobactin synthase protein G</fullName>
    </alternativeName>
</protein>
<evidence type="ECO:0000256" key="4">
    <source>
        <dbReference type="ARBA" id="ARBA00013076"/>
    </source>
</evidence>
<evidence type="ECO:0000256" key="1">
    <source>
        <dbReference type="ARBA" id="ARBA00001974"/>
    </source>
</evidence>
<dbReference type="SUPFAM" id="SSF51905">
    <property type="entry name" value="FAD/NAD(P)-binding domain"/>
    <property type="match status" value="2"/>
</dbReference>
<evidence type="ECO:0000256" key="11">
    <source>
        <dbReference type="ARBA" id="ARBA00029939"/>
    </source>
</evidence>
<dbReference type="RefSeq" id="WP_005943125.1">
    <property type="nucleotide sequence ID" value="NZ_ATVK01000061.1"/>
</dbReference>
<keyword evidence="9" id="KW-0560">Oxidoreductase</keyword>
<evidence type="ECO:0000256" key="6">
    <source>
        <dbReference type="ARBA" id="ARBA00022630"/>
    </source>
</evidence>
<evidence type="ECO:0000256" key="7">
    <source>
        <dbReference type="ARBA" id="ARBA00022827"/>
    </source>
</evidence>
<keyword evidence="8" id="KW-0521">NADP</keyword>
<comment type="similarity">
    <text evidence="3">Belongs to the lysine N(6)-hydroxylase/L-ornithine N(5)-oxygenase family.</text>
</comment>
<accession>L7LBW9</accession>
<comment type="cofactor">
    <cofactor evidence="1">
        <name>FAD</name>
        <dbReference type="ChEBI" id="CHEBI:57692"/>
    </cofactor>
</comment>
<dbReference type="Pfam" id="PF13434">
    <property type="entry name" value="Lys_Orn_oxgnase"/>
    <property type="match status" value="1"/>
</dbReference>
<evidence type="ECO:0000256" key="14">
    <source>
        <dbReference type="ARBA" id="ARBA00032738"/>
    </source>
</evidence>
<sequence>MRSDSRAIHDVIGIGFGPSNLALAVAIEEYNDQVPGGLSARFFERRSRFDWHPGMLLPGATMQVSFFKDLATQRNTRSGYTFLAYLAEKGRLADFINLQDFFPLRTEFADYLRWAADRVSVPVDYASEVTRVDWADGLFQVQAPDGIHRARHLVLGGGIRAKVPDGVTEGPRIFHNHDLLTRLEQLPSQVNGRYAVIGAGQSAAEVAEYLHRYTDAEVHSVFTKYGFTPADDSPYANRIFDATTVDEFFGAEPEWRERMMAYHRSTNYSAVDPGLIAELYRREYAERVGGDRRFFVHGATEITALHESGPAARLRIVNRLTDTASLLDCDAVILATGFESVPVDGLLGELSRRCHADERGRPILDRQYRLRTDPEICGSIFVQGNSEHSHGLTSTLLSNVAVRSGEIVQALTAERVGAGVLPVGAAAS</sequence>
<organism evidence="16 17">
    <name type="scientific">Gordonia hirsuta DSM 44140 = NBRC 16056</name>
    <dbReference type="NCBI Taxonomy" id="1121927"/>
    <lineage>
        <taxon>Bacteria</taxon>
        <taxon>Bacillati</taxon>
        <taxon>Actinomycetota</taxon>
        <taxon>Actinomycetes</taxon>
        <taxon>Mycobacteriales</taxon>
        <taxon>Gordoniaceae</taxon>
        <taxon>Gordonia</taxon>
    </lineage>
</organism>
<comment type="pathway">
    <text evidence="2">Siderophore biosynthesis; mycobactin biosynthesis.</text>
</comment>
<evidence type="ECO:0000313" key="16">
    <source>
        <dbReference type="EMBL" id="GAC58625.1"/>
    </source>
</evidence>
<keyword evidence="17" id="KW-1185">Reference proteome</keyword>
<dbReference type="EC" id="1.14.13.59" evidence="4"/>
<comment type="catalytic activity">
    <reaction evidence="15">
        <text>L-lysine + NADPH + O2 = N(6)-hydroxy-L-lysine + NADP(+) + H2O</text>
        <dbReference type="Rhea" id="RHEA:23228"/>
        <dbReference type="ChEBI" id="CHEBI:15377"/>
        <dbReference type="ChEBI" id="CHEBI:15379"/>
        <dbReference type="ChEBI" id="CHEBI:32551"/>
        <dbReference type="ChEBI" id="CHEBI:57783"/>
        <dbReference type="ChEBI" id="CHEBI:57820"/>
        <dbReference type="ChEBI" id="CHEBI:58349"/>
        <dbReference type="EC" id="1.14.13.59"/>
    </reaction>
</comment>
<dbReference type="STRING" id="1121927.GOHSU_44_00250"/>
<evidence type="ECO:0000256" key="3">
    <source>
        <dbReference type="ARBA" id="ARBA00007588"/>
    </source>
</evidence>
<keyword evidence="7" id="KW-0274">FAD</keyword>
<reference evidence="16 17" key="1">
    <citation type="submission" date="2012-12" db="EMBL/GenBank/DDBJ databases">
        <title>Whole genome shotgun sequence of Gordonia hirsuta NBRC 16056.</title>
        <authorList>
            <person name="Isaki-Nakamura S."/>
            <person name="Hosoyama A."/>
            <person name="Tsuchikane K."/>
            <person name="Katsumata H."/>
            <person name="Baba S."/>
            <person name="Yamazaki S."/>
            <person name="Fujita N."/>
        </authorList>
    </citation>
    <scope>NUCLEOTIDE SEQUENCE [LARGE SCALE GENOMIC DNA]</scope>
    <source>
        <strain evidence="16 17">NBRC 16056</strain>
    </source>
</reference>
<name>L7LBW9_9ACTN</name>
<evidence type="ECO:0000256" key="2">
    <source>
        <dbReference type="ARBA" id="ARBA00005102"/>
    </source>
</evidence>
<proteinExistence type="inferred from homology"/>
<evidence type="ECO:0000256" key="5">
    <source>
        <dbReference type="ARBA" id="ARBA00016406"/>
    </source>
</evidence>
<dbReference type="InterPro" id="IPR036188">
    <property type="entry name" value="FAD/NAD-bd_sf"/>
</dbReference>
<gene>
    <name evidence="16" type="ORF">GOHSU_44_00250</name>
</gene>
<keyword evidence="6" id="KW-0285">Flavoprotein</keyword>
<evidence type="ECO:0000256" key="15">
    <source>
        <dbReference type="ARBA" id="ARBA00048407"/>
    </source>
</evidence>
<dbReference type="PANTHER" id="PTHR42802:SF1">
    <property type="entry name" value="L-ORNITHINE N(5)-MONOOXYGENASE"/>
    <property type="match status" value="1"/>
</dbReference>
<dbReference type="Proteomes" id="UP000053405">
    <property type="component" value="Unassembled WGS sequence"/>
</dbReference>
<dbReference type="eggNOG" id="COG3486">
    <property type="taxonomic scope" value="Bacteria"/>
</dbReference>
<evidence type="ECO:0000256" key="12">
    <source>
        <dbReference type="ARBA" id="ARBA00031158"/>
    </source>
</evidence>
<keyword evidence="10" id="KW-0503">Monooxygenase</keyword>
<dbReference type="GO" id="GO:0047091">
    <property type="term" value="F:L-lysine 6-monooxygenase (NADPH) activity"/>
    <property type="evidence" value="ECO:0007669"/>
    <property type="project" value="UniProtKB-EC"/>
</dbReference>
<dbReference type="EMBL" id="BANT01000044">
    <property type="protein sequence ID" value="GAC58625.1"/>
    <property type="molecule type" value="Genomic_DNA"/>
</dbReference>
<evidence type="ECO:0000313" key="17">
    <source>
        <dbReference type="Proteomes" id="UP000053405"/>
    </source>
</evidence>
<dbReference type="OrthoDB" id="7527071at2"/>